<dbReference type="InterPro" id="IPR000719">
    <property type="entry name" value="Prot_kinase_dom"/>
</dbReference>
<dbReference type="OMA" id="ERYQSHA"/>
<evidence type="ECO:0000256" key="5">
    <source>
        <dbReference type="SAM" id="MobiDB-lite"/>
    </source>
</evidence>
<dbReference type="PANTHER" id="PTHR14030:SF26">
    <property type="entry name" value="MITOTIC CHECKPOINT SERINE_THREONINE-PROTEIN KINASE BUB1"/>
    <property type="match status" value="1"/>
</dbReference>
<dbReference type="InParanoid" id="A0A672GFD9"/>
<dbReference type="GO" id="GO:0051754">
    <property type="term" value="P:meiotic sister chromatid cohesion, centromeric"/>
    <property type="evidence" value="ECO:0007669"/>
    <property type="project" value="TreeGrafter"/>
</dbReference>
<reference evidence="7" key="3">
    <citation type="submission" date="2025-09" db="UniProtKB">
        <authorList>
            <consortium name="Ensembl"/>
        </authorList>
    </citation>
    <scope>IDENTIFICATION</scope>
</reference>
<dbReference type="InterPro" id="IPR011009">
    <property type="entry name" value="Kinase-like_dom_sf"/>
</dbReference>
<dbReference type="PROSITE" id="PS50011">
    <property type="entry name" value="PROTEIN_KINASE_DOM"/>
    <property type="match status" value="1"/>
</dbReference>
<evidence type="ECO:0000259" key="6">
    <source>
        <dbReference type="PROSITE" id="PS50011"/>
    </source>
</evidence>
<evidence type="ECO:0000313" key="7">
    <source>
        <dbReference type="Ensembl" id="ENSSFAP00005017548.1"/>
    </source>
</evidence>
<dbReference type="Proteomes" id="UP000472267">
    <property type="component" value="Chromosome 15"/>
</dbReference>
<evidence type="ECO:0000256" key="2">
    <source>
        <dbReference type="ARBA" id="ARBA00022454"/>
    </source>
</evidence>
<dbReference type="Gene3D" id="1.10.510.10">
    <property type="entry name" value="Transferase(Phosphotransferase) domain 1"/>
    <property type="match status" value="1"/>
</dbReference>
<keyword evidence="4" id="KW-0137">Centromere</keyword>
<keyword evidence="2" id="KW-0158">Chromosome</keyword>
<dbReference type="SUPFAM" id="SSF56112">
    <property type="entry name" value="Protein kinase-like (PK-like)"/>
    <property type="match status" value="1"/>
</dbReference>
<comment type="subcellular location">
    <subcellularLocation>
        <location evidence="1">Chromosome</location>
        <location evidence="1">Centromere</location>
        <location evidence="1">Kinetochore</location>
    </subcellularLocation>
</comment>
<keyword evidence="8" id="KW-1185">Reference proteome</keyword>
<dbReference type="InterPro" id="IPR008271">
    <property type="entry name" value="Ser/Thr_kinase_AS"/>
</dbReference>
<accession>A0A672GFD9</accession>
<sequence>MASPDREPGPGGPPVPRLVSDPWDSRLISYLLSSLRPPLTEHPDCFTWQCDVPNITPRTTISMGKVSLRVDRVIGQGAFATVYQVQKPANPWEFYINSRLDARLQPGVRHLFSSLRSAHLFRNGSVLLGELHKYGTLLDAVNIYRLLSDKVMPQPLVMYFAACILHMVEQLHSIGIVHGDVKPDNFLLGDSRTAATTAWC</sequence>
<feature type="domain" description="Protein kinase" evidence="6">
    <location>
        <begin position="68"/>
        <end position="200"/>
    </location>
</feature>
<name>A0A672GFD9_SALFA</name>
<keyword evidence="3" id="KW-0995">Kinetochore</keyword>
<dbReference type="GO" id="GO:0005634">
    <property type="term" value="C:nucleus"/>
    <property type="evidence" value="ECO:0007669"/>
    <property type="project" value="TreeGrafter"/>
</dbReference>
<feature type="region of interest" description="Disordered" evidence="5">
    <location>
        <begin position="1"/>
        <end position="20"/>
    </location>
</feature>
<proteinExistence type="predicted"/>
<reference evidence="7" key="1">
    <citation type="submission" date="2019-06" db="EMBL/GenBank/DDBJ databases">
        <authorList>
            <consortium name="Wellcome Sanger Institute Data Sharing"/>
        </authorList>
    </citation>
    <scope>NUCLEOTIDE SEQUENCE [LARGE SCALE GENOMIC DNA]</scope>
</reference>
<dbReference type="GO" id="GO:0004672">
    <property type="term" value="F:protein kinase activity"/>
    <property type="evidence" value="ECO:0007669"/>
    <property type="project" value="InterPro"/>
</dbReference>
<dbReference type="Ensembl" id="ENSSFAT00005018226.1">
    <property type="protein sequence ID" value="ENSSFAP00005017548.1"/>
    <property type="gene ID" value="ENSSFAG00005009284.1"/>
</dbReference>
<reference evidence="7" key="2">
    <citation type="submission" date="2025-08" db="UniProtKB">
        <authorList>
            <consortium name="Ensembl"/>
        </authorList>
    </citation>
    <scope>IDENTIFICATION</scope>
</reference>
<evidence type="ECO:0000256" key="3">
    <source>
        <dbReference type="ARBA" id="ARBA00022838"/>
    </source>
</evidence>
<protein>
    <recommendedName>
        <fullName evidence="6">Protein kinase domain-containing protein</fullName>
    </recommendedName>
</protein>
<evidence type="ECO:0000256" key="1">
    <source>
        <dbReference type="ARBA" id="ARBA00004629"/>
    </source>
</evidence>
<evidence type="ECO:0000256" key="4">
    <source>
        <dbReference type="ARBA" id="ARBA00023328"/>
    </source>
</evidence>
<dbReference type="GO" id="GO:0007094">
    <property type="term" value="P:mitotic spindle assembly checkpoint signaling"/>
    <property type="evidence" value="ECO:0007669"/>
    <property type="project" value="InterPro"/>
</dbReference>
<evidence type="ECO:0000313" key="8">
    <source>
        <dbReference type="Proteomes" id="UP000472267"/>
    </source>
</evidence>
<dbReference type="PANTHER" id="PTHR14030">
    <property type="entry name" value="MITOTIC CHECKPOINT SERINE/THREONINE-PROTEIN KINASE BUB1"/>
    <property type="match status" value="1"/>
</dbReference>
<dbReference type="Gene3D" id="6.10.130.20">
    <property type="match status" value="1"/>
</dbReference>
<dbReference type="AlphaFoldDB" id="A0A672GFD9"/>
<organism evidence="7 8">
    <name type="scientific">Salarias fasciatus</name>
    <name type="common">Jewelled blenny</name>
    <name type="synonym">Blennius fasciatus</name>
    <dbReference type="NCBI Taxonomy" id="181472"/>
    <lineage>
        <taxon>Eukaryota</taxon>
        <taxon>Metazoa</taxon>
        <taxon>Chordata</taxon>
        <taxon>Craniata</taxon>
        <taxon>Vertebrata</taxon>
        <taxon>Euteleostomi</taxon>
        <taxon>Actinopterygii</taxon>
        <taxon>Neopterygii</taxon>
        <taxon>Teleostei</taxon>
        <taxon>Neoteleostei</taxon>
        <taxon>Acanthomorphata</taxon>
        <taxon>Ovalentaria</taxon>
        <taxon>Blenniimorphae</taxon>
        <taxon>Blenniiformes</taxon>
        <taxon>Blennioidei</taxon>
        <taxon>Blenniidae</taxon>
        <taxon>Salariinae</taxon>
        <taxon>Salarias</taxon>
    </lineage>
</organism>
<dbReference type="InterPro" id="IPR015661">
    <property type="entry name" value="Bub1/Mad3"/>
</dbReference>
<dbReference type="PROSITE" id="PS00108">
    <property type="entry name" value="PROTEIN_KINASE_ST"/>
    <property type="match status" value="1"/>
</dbReference>
<dbReference type="GO" id="GO:0000776">
    <property type="term" value="C:kinetochore"/>
    <property type="evidence" value="ECO:0007669"/>
    <property type="project" value="UniProtKB-KW"/>
</dbReference>
<dbReference type="GO" id="GO:0005524">
    <property type="term" value="F:ATP binding"/>
    <property type="evidence" value="ECO:0007669"/>
    <property type="project" value="InterPro"/>
</dbReference>